<keyword evidence="2" id="KW-0472">Membrane</keyword>
<proteinExistence type="predicted"/>
<protein>
    <submittedName>
        <fullName evidence="3">Uncharacterized protein</fullName>
    </submittedName>
</protein>
<dbReference type="AlphaFoldDB" id="A0AAW4N7B1"/>
<organism evidence="3 4">
    <name type="scientific">Segatella copri</name>
    <dbReference type="NCBI Taxonomy" id="165179"/>
    <lineage>
        <taxon>Bacteria</taxon>
        <taxon>Pseudomonadati</taxon>
        <taxon>Bacteroidota</taxon>
        <taxon>Bacteroidia</taxon>
        <taxon>Bacteroidales</taxon>
        <taxon>Prevotellaceae</taxon>
        <taxon>Segatella</taxon>
    </lineage>
</organism>
<feature type="region of interest" description="Disordered" evidence="1">
    <location>
        <begin position="43"/>
        <end position="156"/>
    </location>
</feature>
<gene>
    <name evidence="3" type="ORF">KSW80_02700</name>
</gene>
<evidence type="ECO:0000256" key="2">
    <source>
        <dbReference type="SAM" id="Phobius"/>
    </source>
</evidence>
<evidence type="ECO:0000313" key="4">
    <source>
        <dbReference type="Proteomes" id="UP001196316"/>
    </source>
</evidence>
<evidence type="ECO:0000256" key="1">
    <source>
        <dbReference type="SAM" id="MobiDB-lite"/>
    </source>
</evidence>
<evidence type="ECO:0000313" key="3">
    <source>
        <dbReference type="EMBL" id="MBV3407327.1"/>
    </source>
</evidence>
<keyword evidence="2" id="KW-1133">Transmembrane helix</keyword>
<feature type="compositionally biased region" description="Acidic residues" evidence="1">
    <location>
        <begin position="116"/>
        <end position="128"/>
    </location>
</feature>
<dbReference type="Proteomes" id="UP001196316">
    <property type="component" value="Unassembled WGS sequence"/>
</dbReference>
<dbReference type="RefSeq" id="WP_217326143.1">
    <property type="nucleotide sequence ID" value="NZ_JAHOEK010000005.1"/>
</dbReference>
<feature type="compositionally biased region" description="Acidic residues" evidence="1">
    <location>
        <begin position="79"/>
        <end position="96"/>
    </location>
</feature>
<sequence>MSPFLIFAIVLTIGYVLYYAAIITMDLNAKPKSGASAEENIVVGDSTDDQDEYKPKAVVENPETGGFNFLDEGQALEPEVPEESNEEQPLPNEEDSALPPQQEEIISEGGEGTTDEHEDSSEDDDEELPVLRYSEQQAKDEEEVPEPFDESKVFDPELMQPKFGVSAIVEPEVSVKVSQHIERVNSSNGSIETKGNLVPSFDLAEVIRKKKENCNIDFKDEISKY</sequence>
<accession>A0AAW4N7B1</accession>
<comment type="caution">
    <text evidence="3">The sequence shown here is derived from an EMBL/GenBank/DDBJ whole genome shotgun (WGS) entry which is preliminary data.</text>
</comment>
<keyword evidence="2" id="KW-0812">Transmembrane</keyword>
<feature type="transmembrane region" description="Helical" evidence="2">
    <location>
        <begin position="6"/>
        <end position="25"/>
    </location>
</feature>
<reference evidence="3" key="1">
    <citation type="submission" date="2021-06" db="EMBL/GenBank/DDBJ databases">
        <title>Collection of gut derived symbiotic bacterial strains cultured from healthy donors.</title>
        <authorList>
            <person name="Lin H."/>
            <person name="Littmann E."/>
            <person name="Pamer E.G."/>
        </authorList>
    </citation>
    <scope>NUCLEOTIDE SEQUENCE</scope>
    <source>
        <strain evidence="3">MSK.21.60</strain>
    </source>
</reference>
<dbReference type="EMBL" id="JAHOEP010000005">
    <property type="protein sequence ID" value="MBV3407327.1"/>
    <property type="molecule type" value="Genomic_DNA"/>
</dbReference>
<name>A0AAW4N7B1_9BACT</name>